<dbReference type="OrthoDB" id="79687at2759"/>
<keyword evidence="3" id="KW-1185">Reference proteome</keyword>
<dbReference type="PANTHER" id="PTHR12984">
    <property type="entry name" value="SCY1-RELATED S/T PROTEIN KINASE-LIKE"/>
    <property type="match status" value="1"/>
</dbReference>
<proteinExistence type="predicted"/>
<comment type="caution">
    <text evidence="2">The sequence shown here is derived from an EMBL/GenBank/DDBJ whole genome shotgun (WGS) entry which is preliminary data.</text>
</comment>
<name>S8CGM1_9LAMI</name>
<dbReference type="PANTHER" id="PTHR12984:SF6">
    <property type="entry name" value="SCY1-LIKE PROTEIN 2"/>
    <property type="match status" value="1"/>
</dbReference>
<evidence type="ECO:0000313" key="3">
    <source>
        <dbReference type="Proteomes" id="UP000015453"/>
    </source>
</evidence>
<protein>
    <submittedName>
        <fullName evidence="2">Uncharacterized protein</fullName>
    </submittedName>
</protein>
<dbReference type="AlphaFoldDB" id="S8CGM1"/>
<evidence type="ECO:0000313" key="2">
    <source>
        <dbReference type="EMBL" id="EPS65970.1"/>
    </source>
</evidence>
<feature type="non-terminal residue" evidence="2">
    <location>
        <position position="1"/>
    </location>
</feature>
<dbReference type="Proteomes" id="UP000015453">
    <property type="component" value="Unassembled WGS sequence"/>
</dbReference>
<reference evidence="2 3" key="1">
    <citation type="journal article" date="2013" name="BMC Genomics">
        <title>The miniature genome of a carnivorous plant Genlisea aurea contains a low number of genes and short non-coding sequences.</title>
        <authorList>
            <person name="Leushkin E.V."/>
            <person name="Sutormin R.A."/>
            <person name="Nabieva E.R."/>
            <person name="Penin A.A."/>
            <person name="Kondrashov A.S."/>
            <person name="Logacheva M.D."/>
        </authorList>
    </citation>
    <scope>NUCLEOTIDE SEQUENCE [LARGE SCALE GENOMIC DNA]</scope>
</reference>
<feature type="region of interest" description="Disordered" evidence="1">
    <location>
        <begin position="58"/>
        <end position="95"/>
    </location>
</feature>
<sequence length="95" mass="10707">GIEFVAEHVLPLLVPLLITQQLNVQQFAKYMLFVKDVLRKIEEKRGVTLSETRTSEIKTLPPVAEVAAPQTNRTTSSPTASTRRSSSTWDEDWLP</sequence>
<feature type="compositionally biased region" description="Low complexity" evidence="1">
    <location>
        <begin position="71"/>
        <end position="88"/>
    </location>
</feature>
<dbReference type="InterPro" id="IPR051177">
    <property type="entry name" value="CIK-Related_Protein"/>
</dbReference>
<accession>S8CGM1</accession>
<organism evidence="2 3">
    <name type="scientific">Genlisea aurea</name>
    <dbReference type="NCBI Taxonomy" id="192259"/>
    <lineage>
        <taxon>Eukaryota</taxon>
        <taxon>Viridiplantae</taxon>
        <taxon>Streptophyta</taxon>
        <taxon>Embryophyta</taxon>
        <taxon>Tracheophyta</taxon>
        <taxon>Spermatophyta</taxon>
        <taxon>Magnoliopsida</taxon>
        <taxon>eudicotyledons</taxon>
        <taxon>Gunneridae</taxon>
        <taxon>Pentapetalae</taxon>
        <taxon>asterids</taxon>
        <taxon>lamiids</taxon>
        <taxon>Lamiales</taxon>
        <taxon>Lentibulariaceae</taxon>
        <taxon>Genlisea</taxon>
    </lineage>
</organism>
<evidence type="ECO:0000256" key="1">
    <source>
        <dbReference type="SAM" id="MobiDB-lite"/>
    </source>
</evidence>
<feature type="non-terminal residue" evidence="2">
    <location>
        <position position="95"/>
    </location>
</feature>
<dbReference type="EMBL" id="AUSU01003935">
    <property type="protein sequence ID" value="EPS65970.1"/>
    <property type="molecule type" value="Genomic_DNA"/>
</dbReference>
<gene>
    <name evidence="2" type="ORF">M569_08808</name>
</gene>